<evidence type="ECO:0008006" key="4">
    <source>
        <dbReference type="Google" id="ProtNLM"/>
    </source>
</evidence>
<proteinExistence type="predicted"/>
<name>A0ABQ3PY41_9ACTN</name>
<feature type="compositionally biased region" description="Basic residues" evidence="1">
    <location>
        <begin position="118"/>
        <end position="127"/>
    </location>
</feature>
<sequence length="135" mass="14597">MDVPHDAAALPGTVFPDLTAEQRGQILEPTATDSGYPLDLTGDGGPSRQRINLAAAMAADVEVTADGSVTVTGFPDANEGERRRRHRDHRGRRAGRRVRPGGVHIRRGPAGERVGPGRGRRGRRARRAGADHQWR</sequence>
<gene>
    <name evidence="2" type="ORF">Sdagh_16850</name>
</gene>
<accession>A0ABQ3PY41</accession>
<evidence type="ECO:0000313" key="3">
    <source>
        <dbReference type="Proteomes" id="UP001052655"/>
    </source>
</evidence>
<dbReference type="Proteomes" id="UP001052655">
    <property type="component" value="Unassembled WGS sequence"/>
</dbReference>
<evidence type="ECO:0000313" key="2">
    <source>
        <dbReference type="EMBL" id="GHI29955.1"/>
    </source>
</evidence>
<feature type="region of interest" description="Disordered" evidence="1">
    <location>
        <begin position="69"/>
        <end position="135"/>
    </location>
</feature>
<protein>
    <recommendedName>
        <fullName evidence="4">DUF222 domain-containing protein</fullName>
    </recommendedName>
</protein>
<organism evidence="2 3">
    <name type="scientific">Streptomyces daghestanicus</name>
    <dbReference type="NCBI Taxonomy" id="66885"/>
    <lineage>
        <taxon>Bacteria</taxon>
        <taxon>Bacillati</taxon>
        <taxon>Actinomycetota</taxon>
        <taxon>Actinomycetes</taxon>
        <taxon>Kitasatosporales</taxon>
        <taxon>Streptomycetaceae</taxon>
        <taxon>Streptomyces</taxon>
    </lineage>
</organism>
<comment type="caution">
    <text evidence="2">The sequence shown here is derived from an EMBL/GenBank/DDBJ whole genome shotgun (WGS) entry which is preliminary data.</text>
</comment>
<feature type="region of interest" description="Disordered" evidence="1">
    <location>
        <begin position="28"/>
        <end position="47"/>
    </location>
</feature>
<dbReference type="EMBL" id="BNDX01000007">
    <property type="protein sequence ID" value="GHI29955.1"/>
    <property type="molecule type" value="Genomic_DNA"/>
</dbReference>
<evidence type="ECO:0000256" key="1">
    <source>
        <dbReference type="SAM" id="MobiDB-lite"/>
    </source>
</evidence>
<feature type="compositionally biased region" description="Basic residues" evidence="1">
    <location>
        <begin position="83"/>
        <end position="107"/>
    </location>
</feature>
<reference evidence="2" key="1">
    <citation type="submission" date="2024-05" db="EMBL/GenBank/DDBJ databases">
        <title>Whole genome shotgun sequence of Streptomyces daghestanicus NBRC 12762.</title>
        <authorList>
            <person name="Komaki H."/>
            <person name="Tamura T."/>
        </authorList>
    </citation>
    <scope>NUCLEOTIDE SEQUENCE</scope>
    <source>
        <strain evidence="2">NBRC 12762</strain>
    </source>
</reference>
<keyword evidence="3" id="KW-1185">Reference proteome</keyword>